<proteinExistence type="predicted"/>
<sequence length="542" mass="61845">MGYRCSPPARDASSQMLQGTLTISKNNDIIRILIIRVRNITVAGHKTLWIPTKKKNMKLNKDKSVPTKRRPTSNKVYRYHHQQQITPGTTTLKYWHHFYEDEEAWPKVVLILSSTERTTTAKPQTKTFANYFPSLYKPEDSTESDFSSDSTEEDREESSEEDREEEREKEREEEQENSERTEEDSPSLATDDGDADDSGHEDDNYRDSEFFGNDSQIFRFDEDRATNNPETTTTTPKSRRSKVYTTVSRRITTTRPTTTTTTKAPTTTKSTKLTRTRRKTTVDTATYETYGEDLTTTTTPGSPDGDKGPGEEGPGDESDDGKTPGPGDTTTRPTTTRSTTTRPTTTRPTTMHTTTPKPLEARCFQCGLNTSEIPYAPSCHHVFDTPDRTFHSQRRFYKVICKNEDDDDRVLKSREPVGDINDYYVVPPDKTYRGGCFKRFLDLGELYNERGCRTMLPLRGNSLASIRLMRLERSMAAIDEGCVSSPHASLTPFSKAVSLYSRYHVCVCIGEFCNRATTHKLTTFYVLFLIIHLKEYQIIFLF</sequence>
<keyword evidence="2" id="KW-1185">Reference proteome</keyword>
<feature type="compositionally biased region" description="Low complexity" evidence="1">
    <location>
        <begin position="226"/>
        <end position="236"/>
    </location>
</feature>
<dbReference type="Proteomes" id="UP000322000">
    <property type="component" value="Chromosome 1"/>
</dbReference>
<accession>A0A7E5W7F9</accession>
<feature type="compositionally biased region" description="Basic and acidic residues" evidence="1">
    <location>
        <begin position="166"/>
        <end position="180"/>
    </location>
</feature>
<name>A0A7E5W7F9_TRINI</name>
<protein>
    <submittedName>
        <fullName evidence="3">Uncharacterized protein LOC113499987</fullName>
    </submittedName>
</protein>
<dbReference type="GeneID" id="113499987"/>
<feature type="region of interest" description="Disordered" evidence="1">
    <location>
        <begin position="133"/>
        <end position="356"/>
    </location>
</feature>
<gene>
    <name evidence="3" type="primary">LOC113499987</name>
</gene>
<dbReference type="AlphaFoldDB" id="A0A7E5W7F9"/>
<feature type="compositionally biased region" description="Acidic residues" evidence="1">
    <location>
        <begin position="181"/>
        <end position="196"/>
    </location>
</feature>
<feature type="compositionally biased region" description="Low complexity" evidence="1">
    <location>
        <begin position="329"/>
        <end position="356"/>
    </location>
</feature>
<evidence type="ECO:0000313" key="2">
    <source>
        <dbReference type="Proteomes" id="UP000322000"/>
    </source>
</evidence>
<reference evidence="3" key="1">
    <citation type="submission" date="2025-08" db="UniProtKB">
        <authorList>
            <consortium name="RefSeq"/>
        </authorList>
    </citation>
    <scope>IDENTIFICATION</scope>
</reference>
<feature type="compositionally biased region" description="Basic and acidic residues" evidence="1">
    <location>
        <begin position="197"/>
        <end position="209"/>
    </location>
</feature>
<dbReference type="OrthoDB" id="7486254at2759"/>
<evidence type="ECO:0000313" key="3">
    <source>
        <dbReference type="RefSeq" id="XP_026736427.1"/>
    </source>
</evidence>
<organism evidence="2 3">
    <name type="scientific">Trichoplusia ni</name>
    <name type="common">Cabbage looper</name>
    <dbReference type="NCBI Taxonomy" id="7111"/>
    <lineage>
        <taxon>Eukaryota</taxon>
        <taxon>Metazoa</taxon>
        <taxon>Ecdysozoa</taxon>
        <taxon>Arthropoda</taxon>
        <taxon>Hexapoda</taxon>
        <taxon>Insecta</taxon>
        <taxon>Pterygota</taxon>
        <taxon>Neoptera</taxon>
        <taxon>Endopterygota</taxon>
        <taxon>Lepidoptera</taxon>
        <taxon>Glossata</taxon>
        <taxon>Ditrysia</taxon>
        <taxon>Noctuoidea</taxon>
        <taxon>Noctuidae</taxon>
        <taxon>Plusiinae</taxon>
        <taxon>Trichoplusia</taxon>
    </lineage>
</organism>
<dbReference type="RefSeq" id="XP_026736427.1">
    <property type="nucleotide sequence ID" value="XM_026880626.1"/>
</dbReference>
<dbReference type="InParanoid" id="A0A7E5W7F9"/>
<feature type="compositionally biased region" description="Acidic residues" evidence="1">
    <location>
        <begin position="150"/>
        <end position="165"/>
    </location>
</feature>
<feature type="compositionally biased region" description="Low complexity" evidence="1">
    <location>
        <begin position="282"/>
        <end position="303"/>
    </location>
</feature>
<dbReference type="KEGG" id="tnl:113499987"/>
<evidence type="ECO:0000256" key="1">
    <source>
        <dbReference type="SAM" id="MobiDB-lite"/>
    </source>
</evidence>
<feature type="compositionally biased region" description="Low complexity" evidence="1">
    <location>
        <begin position="245"/>
        <end position="271"/>
    </location>
</feature>